<evidence type="ECO:0000313" key="3">
    <source>
        <dbReference type="Proteomes" id="UP000664991"/>
    </source>
</evidence>
<protein>
    <submittedName>
        <fullName evidence="2">Uncharacterized protein</fullName>
    </submittedName>
</protein>
<feature type="region of interest" description="Disordered" evidence="1">
    <location>
        <begin position="1"/>
        <end position="28"/>
    </location>
</feature>
<feature type="region of interest" description="Disordered" evidence="1">
    <location>
        <begin position="65"/>
        <end position="86"/>
    </location>
</feature>
<name>A0A836AJ04_SHEEP</name>
<evidence type="ECO:0000313" key="2">
    <source>
        <dbReference type="EMBL" id="KAG5211767.1"/>
    </source>
</evidence>
<reference evidence="2 3" key="1">
    <citation type="submission" date="2020-12" db="EMBL/GenBank/DDBJ databases">
        <title>De novo assembly of Tibetan sheep genome.</title>
        <authorList>
            <person name="Li X."/>
        </authorList>
    </citation>
    <scope>NUCLEOTIDE SEQUENCE [LARGE SCALE GENOMIC DNA]</scope>
    <source>
        <tissue evidence="2">Heart</tissue>
    </source>
</reference>
<proteinExistence type="predicted"/>
<comment type="caution">
    <text evidence="2">The sequence shown here is derived from an EMBL/GenBank/DDBJ whole genome shotgun (WGS) entry which is preliminary data.</text>
</comment>
<organism evidence="2 3">
    <name type="scientific">Ovis aries</name>
    <name type="common">Sheep</name>
    <dbReference type="NCBI Taxonomy" id="9940"/>
    <lineage>
        <taxon>Eukaryota</taxon>
        <taxon>Metazoa</taxon>
        <taxon>Chordata</taxon>
        <taxon>Craniata</taxon>
        <taxon>Vertebrata</taxon>
        <taxon>Euteleostomi</taxon>
        <taxon>Mammalia</taxon>
        <taxon>Eutheria</taxon>
        <taxon>Laurasiatheria</taxon>
        <taxon>Artiodactyla</taxon>
        <taxon>Ruminantia</taxon>
        <taxon>Pecora</taxon>
        <taxon>Bovidae</taxon>
        <taxon>Caprinae</taxon>
        <taxon>Ovis</taxon>
    </lineage>
</organism>
<dbReference type="Proteomes" id="UP000664991">
    <property type="component" value="Unassembled WGS sequence"/>
</dbReference>
<accession>A0A836AJ04</accession>
<dbReference type="AlphaFoldDB" id="A0A836AJ04"/>
<sequence>MGVGPRAEQRLESCRGSGGGDGVPGVELRRCGTKTRRGLGARWTSAEYSRERGSGGGIRYWWKKEPDSGSWPEGAQGRRAKLGRKDRGTRIWERRSAVRSLPRYDPPLSDF</sequence>
<gene>
    <name evidence="2" type="ORF">JEQ12_014196</name>
</gene>
<dbReference type="EMBL" id="JAEMGP010000003">
    <property type="protein sequence ID" value="KAG5211767.1"/>
    <property type="molecule type" value="Genomic_DNA"/>
</dbReference>
<evidence type="ECO:0000256" key="1">
    <source>
        <dbReference type="SAM" id="MobiDB-lite"/>
    </source>
</evidence>